<feature type="transmembrane region" description="Helical" evidence="6">
    <location>
        <begin position="23"/>
        <end position="41"/>
    </location>
</feature>
<evidence type="ECO:0000256" key="5">
    <source>
        <dbReference type="ARBA" id="ARBA00023136"/>
    </source>
</evidence>
<organism evidence="9 10">
    <name type="scientific">Fulvivirga kasyanovii</name>
    <dbReference type="NCBI Taxonomy" id="396812"/>
    <lineage>
        <taxon>Bacteria</taxon>
        <taxon>Pseudomonadati</taxon>
        <taxon>Bacteroidota</taxon>
        <taxon>Cytophagia</taxon>
        <taxon>Cytophagales</taxon>
        <taxon>Fulvivirgaceae</taxon>
        <taxon>Fulvivirga</taxon>
    </lineage>
</organism>
<feature type="transmembrane region" description="Helical" evidence="6">
    <location>
        <begin position="934"/>
        <end position="954"/>
    </location>
</feature>
<dbReference type="PANTHER" id="PTHR30071:SF1">
    <property type="entry name" value="CYTOCHROME B_B6 PROTEIN-RELATED"/>
    <property type="match status" value="1"/>
</dbReference>
<protein>
    <submittedName>
        <fullName evidence="9">Cytochrome C biogenesis protein</fullName>
    </submittedName>
</protein>
<feature type="transmembrane region" description="Helical" evidence="6">
    <location>
        <begin position="731"/>
        <end position="752"/>
    </location>
</feature>
<sequence length="1007" mass="114385">LAWMAVNFLSHIGKYKLFSKGKWPVALFHIAFVIIILGAGVTRFTSNEGLIHIRENSEESTFYTGERYLQARAIDHEKNHHFEKELAMTAKTFDPVETDVVLAGKSFRLKVVDFIPAGKESFVKGDETFVSLAATAGEGREDLLLKEGQRTILNDLIIEVNKESDADVRIFKEAGQWMILSDRHLQIMEMTTQQMGVLHKDDTKPVKYMTLYQWDGGAFMIKSIEEKAALEYTTETDEKLAENMSDVAHLVVEDAEGNKLDEAFIHVVDLKPTWSLFDYGGQKFAVTYGPKALSLPFKLYLKDFQLKRYPGSSSPSSYASEVVVRDGDVRLPFRIYMNNVLDYGGYRFYQASYDTDEAGTVLSINQDKPGTYITYLGYLLLAAGMLLTLFARGSRFSILNRKLDKMQVQATQKETEGAEMPTPLYLKTTLTLTLVFLSVFSLRALSPVIATSLVPKEKADEYGKLIVQDIDGRMKPLNTLANEIVRKLSGKSYMPVPVKDAVMELTPEQFLLAVQLDPATYGNLPLIKIDREKSHEVFEVLGVEPADRLSFRQFINEDGEYLLQDLVEKANQLKPSERNDAHNELLKTDERFNVFYGLLSGDFLRLFPLRGDENNTWFTKNQFNKGFNEEDGRFVKNILPLYLQNVDKAIKEGDWNGANEALGYMHLYQKKAGEEVYPSERLIEAELLYNRLNLGNRLFGPFWLLGVMMLVCAILFLFYNTRALRIGWKAGAILAWTGFLVFTFHLGLRWYIAKHPPWSDGFEMLVFVAWGVLLFGLLFSGKSRFTLPLGLLFSGTLLFVGFLDWLNPEITNLMPVLHSYWLKIHVAIIVSGYAPLALAAILGLLSLMLIIFKPASPRSQWWRSMKELTIVNEMSITVGLFLLTVGTFLGGVWANESWGRYWAWDPKETWALISIIVYAIVLHLRLIPKLKDNLIYNLASLWAFSSIIMTSFGVNYYLSGLHSYAKGDAVPIPAWVYWCVAILLVISIASMLRYRNMNNSEKQKIVA</sequence>
<feature type="transmembrane region" description="Helical" evidence="6">
    <location>
        <begin position="826"/>
        <end position="852"/>
    </location>
</feature>
<dbReference type="RefSeq" id="WP_155171447.1">
    <property type="nucleotide sequence ID" value="NZ_SMLW01000510.1"/>
</dbReference>
<evidence type="ECO:0000256" key="2">
    <source>
        <dbReference type="ARBA" id="ARBA00022692"/>
    </source>
</evidence>
<evidence type="ECO:0000259" key="7">
    <source>
        <dbReference type="Pfam" id="PF01578"/>
    </source>
</evidence>
<proteinExistence type="predicted"/>
<feature type="transmembrane region" description="Helical" evidence="6">
    <location>
        <begin position="909"/>
        <end position="927"/>
    </location>
</feature>
<evidence type="ECO:0000313" key="10">
    <source>
        <dbReference type="Proteomes" id="UP000798808"/>
    </source>
</evidence>
<reference evidence="9 10" key="1">
    <citation type="submission" date="2019-02" db="EMBL/GenBank/DDBJ databases">
        <authorList>
            <person name="Goldberg S.R."/>
            <person name="Haltli B.A."/>
            <person name="Correa H."/>
            <person name="Russell K.G."/>
        </authorList>
    </citation>
    <scope>NUCLEOTIDE SEQUENCE [LARGE SCALE GENOMIC DNA]</scope>
    <source>
        <strain evidence="9 10">JCM 16186</strain>
    </source>
</reference>
<keyword evidence="4 6" id="KW-1133">Transmembrane helix</keyword>
<dbReference type="Pfam" id="PF05140">
    <property type="entry name" value="ResB"/>
    <property type="match status" value="1"/>
</dbReference>
<evidence type="ECO:0000259" key="8">
    <source>
        <dbReference type="Pfam" id="PF05140"/>
    </source>
</evidence>
<evidence type="ECO:0000256" key="3">
    <source>
        <dbReference type="ARBA" id="ARBA00022748"/>
    </source>
</evidence>
<dbReference type="InterPro" id="IPR007816">
    <property type="entry name" value="ResB-like_domain"/>
</dbReference>
<accession>A0ABW9RQ00</accession>
<feature type="domain" description="Cytochrome c assembly protein" evidence="7">
    <location>
        <begin position="758"/>
        <end position="962"/>
    </location>
</feature>
<dbReference type="InterPro" id="IPR002541">
    <property type="entry name" value="Cyt_c_assembly"/>
</dbReference>
<comment type="caution">
    <text evidence="9">The sequence shown here is derived from an EMBL/GenBank/DDBJ whole genome shotgun (WGS) entry which is preliminary data.</text>
</comment>
<dbReference type="Pfam" id="PF01578">
    <property type="entry name" value="Cytochrom_C_asm"/>
    <property type="match status" value="1"/>
</dbReference>
<feature type="transmembrane region" description="Helical" evidence="6">
    <location>
        <begin position="787"/>
        <end position="806"/>
    </location>
</feature>
<dbReference type="PANTHER" id="PTHR30071">
    <property type="entry name" value="HEME EXPORTER PROTEIN C"/>
    <property type="match status" value="1"/>
</dbReference>
<feature type="transmembrane region" description="Helical" evidence="6">
    <location>
        <begin position="698"/>
        <end position="719"/>
    </location>
</feature>
<feature type="transmembrane region" description="Helical" evidence="6">
    <location>
        <begin position="974"/>
        <end position="994"/>
    </location>
</feature>
<name>A0ABW9RQ00_9BACT</name>
<dbReference type="InterPro" id="IPR045062">
    <property type="entry name" value="Cyt_c_biogenesis_CcsA/CcmC"/>
</dbReference>
<dbReference type="Proteomes" id="UP000798808">
    <property type="component" value="Unassembled WGS sequence"/>
</dbReference>
<evidence type="ECO:0000256" key="1">
    <source>
        <dbReference type="ARBA" id="ARBA00004141"/>
    </source>
</evidence>
<feature type="domain" description="ResB-like" evidence="8">
    <location>
        <begin position="285"/>
        <end position="359"/>
    </location>
</feature>
<feature type="non-terminal residue" evidence="9">
    <location>
        <position position="1"/>
    </location>
</feature>
<comment type="subcellular location">
    <subcellularLocation>
        <location evidence="1">Membrane</location>
        <topology evidence="1">Multi-pass membrane protein</topology>
    </subcellularLocation>
</comment>
<evidence type="ECO:0000313" key="9">
    <source>
        <dbReference type="EMBL" id="MTI25383.1"/>
    </source>
</evidence>
<feature type="transmembrane region" description="Helical" evidence="6">
    <location>
        <begin position="873"/>
        <end position="894"/>
    </location>
</feature>
<dbReference type="EMBL" id="SMLW01000510">
    <property type="protein sequence ID" value="MTI25383.1"/>
    <property type="molecule type" value="Genomic_DNA"/>
</dbReference>
<keyword evidence="2 6" id="KW-0812">Transmembrane</keyword>
<feature type="transmembrane region" description="Helical" evidence="6">
    <location>
        <begin position="764"/>
        <end position="780"/>
    </location>
</feature>
<keyword evidence="5 6" id="KW-0472">Membrane</keyword>
<evidence type="ECO:0000256" key="6">
    <source>
        <dbReference type="SAM" id="Phobius"/>
    </source>
</evidence>
<gene>
    <name evidence="9" type="ORF">E1163_10555</name>
</gene>
<evidence type="ECO:0000256" key="4">
    <source>
        <dbReference type="ARBA" id="ARBA00022989"/>
    </source>
</evidence>
<keyword evidence="10" id="KW-1185">Reference proteome</keyword>
<feature type="transmembrane region" description="Helical" evidence="6">
    <location>
        <begin position="372"/>
        <end position="391"/>
    </location>
</feature>
<keyword evidence="3" id="KW-0201">Cytochrome c-type biogenesis</keyword>